<dbReference type="RefSeq" id="WP_345733054.1">
    <property type="nucleotide sequence ID" value="NZ_BAAAYN010000061.1"/>
</dbReference>
<name>A0ABP6TBH6_9ACTN</name>
<reference evidence="3" key="1">
    <citation type="journal article" date="2019" name="Int. J. Syst. Evol. Microbiol.">
        <title>The Global Catalogue of Microorganisms (GCM) 10K type strain sequencing project: providing services to taxonomists for standard genome sequencing and annotation.</title>
        <authorList>
            <consortium name="The Broad Institute Genomics Platform"/>
            <consortium name="The Broad Institute Genome Sequencing Center for Infectious Disease"/>
            <person name="Wu L."/>
            <person name="Ma J."/>
        </authorList>
    </citation>
    <scope>NUCLEOTIDE SEQUENCE [LARGE SCALE GENOMIC DNA]</scope>
    <source>
        <strain evidence="3">JCM 9458</strain>
    </source>
</reference>
<feature type="transmembrane region" description="Helical" evidence="1">
    <location>
        <begin position="107"/>
        <end position="129"/>
    </location>
</feature>
<feature type="transmembrane region" description="Helical" evidence="1">
    <location>
        <begin position="48"/>
        <end position="70"/>
    </location>
</feature>
<dbReference type="EMBL" id="BAAAYN010000061">
    <property type="protein sequence ID" value="GAA3396848.1"/>
    <property type="molecule type" value="Genomic_DNA"/>
</dbReference>
<feature type="transmembrane region" description="Helical" evidence="1">
    <location>
        <begin position="149"/>
        <end position="167"/>
    </location>
</feature>
<protein>
    <submittedName>
        <fullName evidence="2">Uncharacterized protein</fullName>
    </submittedName>
</protein>
<keyword evidence="1" id="KW-0472">Membrane</keyword>
<keyword evidence="3" id="KW-1185">Reference proteome</keyword>
<keyword evidence="1" id="KW-0812">Transmembrane</keyword>
<accession>A0ABP6TBH6</accession>
<dbReference type="Proteomes" id="UP001501676">
    <property type="component" value="Unassembled WGS sequence"/>
</dbReference>
<sequence>MIAAGWSLSKAAADWAARFYGRHVPLVLGLSLVPSVQRYLVVRYDVPAAVAIGSEVLVTGVRLLLVLLVVRLLARELAVGHGLGGRAALRRLGAAIDARRGAFYFQLVVLAAAFVVCDVLPNAAVALWVPETHRDAVAATLVAVKNPTVIAFTVLWMAGIARTLIVAHGTESATVVPGVPAGRR</sequence>
<evidence type="ECO:0000313" key="2">
    <source>
        <dbReference type="EMBL" id="GAA3396848.1"/>
    </source>
</evidence>
<evidence type="ECO:0000313" key="3">
    <source>
        <dbReference type="Proteomes" id="UP001501676"/>
    </source>
</evidence>
<keyword evidence="1" id="KW-1133">Transmembrane helix</keyword>
<comment type="caution">
    <text evidence="2">The sequence shown here is derived from an EMBL/GenBank/DDBJ whole genome shotgun (WGS) entry which is preliminary data.</text>
</comment>
<evidence type="ECO:0000256" key="1">
    <source>
        <dbReference type="SAM" id="Phobius"/>
    </source>
</evidence>
<proteinExistence type="predicted"/>
<gene>
    <name evidence="2" type="ORF">GCM10020369_74930</name>
</gene>
<organism evidence="2 3">
    <name type="scientific">Cryptosporangium minutisporangium</name>
    <dbReference type="NCBI Taxonomy" id="113569"/>
    <lineage>
        <taxon>Bacteria</taxon>
        <taxon>Bacillati</taxon>
        <taxon>Actinomycetota</taxon>
        <taxon>Actinomycetes</taxon>
        <taxon>Cryptosporangiales</taxon>
        <taxon>Cryptosporangiaceae</taxon>
        <taxon>Cryptosporangium</taxon>
    </lineage>
</organism>